<keyword evidence="3" id="KW-1185">Reference proteome</keyword>
<sequence length="312" mass="34562">MQGVISNDAAEPAGGRGAQRFAAADTLRTLNRAGTVAGIDVAGAQLLRIGENAVYRLSDRIIARIARTAAYEPDARKEVAVARWLQGQGYPAVRALAIDQPIVVDDRVVTFWDVVSDKESYGSTAEVASLLVWLHRMEPPTSLELPSLQPFARAELRIDGNNWFGSEDRNFLRGRLGELRAGYADLEFALTPGVIHGDASVGNVIHDDAGDPVLIDLDGFAIGPREWDLVVTALYYDSFGWHTRQEYDAFAKTYGFDVMEWSGYAILRDIREFLMVTWLSQKAGDDERAAAEARKRISALRAGSDRRDWQPY</sequence>
<dbReference type="Gene3D" id="1.10.510.10">
    <property type="entry name" value="Transferase(Phosphotransferase) domain 1"/>
    <property type="match status" value="1"/>
</dbReference>
<dbReference type="Proteomes" id="UP001501442">
    <property type="component" value="Unassembled WGS sequence"/>
</dbReference>
<dbReference type="Pfam" id="PF01636">
    <property type="entry name" value="APH"/>
    <property type="match status" value="1"/>
</dbReference>
<proteinExistence type="predicted"/>
<reference evidence="3" key="1">
    <citation type="journal article" date="2019" name="Int. J. Syst. Evol. Microbiol.">
        <title>The Global Catalogue of Microorganisms (GCM) 10K type strain sequencing project: providing services to taxonomists for standard genome sequencing and annotation.</title>
        <authorList>
            <consortium name="The Broad Institute Genomics Platform"/>
            <consortium name="The Broad Institute Genome Sequencing Center for Infectious Disease"/>
            <person name="Wu L."/>
            <person name="Ma J."/>
        </authorList>
    </citation>
    <scope>NUCLEOTIDE SEQUENCE [LARGE SCALE GENOMIC DNA]</scope>
    <source>
        <strain evidence="3">JCM 17939</strain>
    </source>
</reference>
<evidence type="ECO:0000259" key="1">
    <source>
        <dbReference type="Pfam" id="PF01636"/>
    </source>
</evidence>
<accession>A0ABP8U4V2</accession>
<name>A0ABP8U4V2_9ACTN</name>
<organism evidence="2 3">
    <name type="scientific">Actinoallomurus vinaceus</name>
    <dbReference type="NCBI Taxonomy" id="1080074"/>
    <lineage>
        <taxon>Bacteria</taxon>
        <taxon>Bacillati</taxon>
        <taxon>Actinomycetota</taxon>
        <taxon>Actinomycetes</taxon>
        <taxon>Streptosporangiales</taxon>
        <taxon>Thermomonosporaceae</taxon>
        <taxon>Actinoallomurus</taxon>
    </lineage>
</organism>
<evidence type="ECO:0000313" key="3">
    <source>
        <dbReference type="Proteomes" id="UP001501442"/>
    </source>
</evidence>
<comment type="caution">
    <text evidence="2">The sequence shown here is derived from an EMBL/GenBank/DDBJ whole genome shotgun (WGS) entry which is preliminary data.</text>
</comment>
<dbReference type="InterPro" id="IPR002575">
    <property type="entry name" value="Aminoglycoside_PTrfase"/>
</dbReference>
<evidence type="ECO:0000313" key="2">
    <source>
        <dbReference type="EMBL" id="GAA4621241.1"/>
    </source>
</evidence>
<dbReference type="InterPro" id="IPR011009">
    <property type="entry name" value="Kinase-like_dom_sf"/>
</dbReference>
<dbReference type="EMBL" id="BAABHK010000001">
    <property type="protein sequence ID" value="GAA4621241.1"/>
    <property type="molecule type" value="Genomic_DNA"/>
</dbReference>
<protein>
    <submittedName>
        <fullName evidence="2">Aminoglycoside phosphotransferase family protein</fullName>
    </submittedName>
</protein>
<dbReference type="SUPFAM" id="SSF56112">
    <property type="entry name" value="Protein kinase-like (PK-like)"/>
    <property type="match status" value="1"/>
</dbReference>
<gene>
    <name evidence="2" type="ORF">GCM10023196_008360</name>
</gene>
<feature type="domain" description="Aminoglycoside phosphotransferase" evidence="1">
    <location>
        <begin position="51"/>
        <end position="257"/>
    </location>
</feature>